<dbReference type="InterPro" id="IPR011989">
    <property type="entry name" value="ARM-like"/>
</dbReference>
<feature type="domain" description="Pre-rRNA-processing protein RIX1 N-terminal" evidence="4">
    <location>
        <begin position="35"/>
        <end position="185"/>
    </location>
</feature>
<dbReference type="Proteomes" id="UP000694866">
    <property type="component" value="Unplaced"/>
</dbReference>
<dbReference type="Pfam" id="PF08167">
    <property type="entry name" value="RIX1"/>
    <property type="match status" value="1"/>
</dbReference>
<dbReference type="KEGG" id="fas:105265152"/>
<sequence length="814" mass="92028">MPKIFNIFKSVEQNYGQSTELIENLLSDNSDLPLSSEEALILQSSIITVINTRLNHSATRSEGLKILLRVLPRCSREQLAKFSFLWMGKATKLLENAQSPPKDVDLSCKILSKLVISCKEIPELHKQISMQSVKNLVGLIVNMNDEKRTGGIFFVIATLLFHYRESCERHQSSIRSLLISQIDNKSRYLVQAAANCFALLSKAIERSFKPPVKFAHYTSGVYYQILICNDLHLIMDDLFTGILELDTVEIGESLNLSCIPQEDVIEYYNKVERRFQNLCVYLATILRGCSGKNSVSCSTIIKLVCRGLAVTPENLQREDSYKNQILYVILPMIHMGLLNVLNAFICGFHRELVPFAVTILQLYRQTLKWTRKIEEVTISGCRPFTNIRINTYRSLSLWLNCLGTLSGVDMIASDILADILEDVTPEKDQVLLTIQNTQNMSKKAFKKLKNSQYEYSTALGAEDCEQKIERNPVVNAGLCREALTVVQNILYNSGVVLGSVVHRVLQKLVVNLLMNFYLGRDDQSLYSKDYKCRLNLLKTLRAIQMNPNPLTAPPTQYSVEIFQMAINDEDNEIVAEAKVALAEVEKIVHPSAATLDSCIGQSQDKNAENSECFVREKNGDAVGRKPNIVTKIDGFKDWIKALNDSSGKAEENNFEGKEINGMERGLRDERPEWNEAEMIKGLGDDDVEVIEQAKEPPRKQRKIQIIEDICLPPPNYVPLKTPSIEEIPQELPEKCAQNSYDSARGQTAYFTIKEAQRVSANSSMSSDQPVEIIKEISVFKEISILEDEFKDPRRDDGSDDDEVILSMFCDQIKE</sequence>
<organism evidence="5 6">
    <name type="scientific">Fopius arisanus</name>
    <dbReference type="NCBI Taxonomy" id="64838"/>
    <lineage>
        <taxon>Eukaryota</taxon>
        <taxon>Metazoa</taxon>
        <taxon>Ecdysozoa</taxon>
        <taxon>Arthropoda</taxon>
        <taxon>Hexapoda</taxon>
        <taxon>Insecta</taxon>
        <taxon>Pterygota</taxon>
        <taxon>Neoptera</taxon>
        <taxon>Endopterygota</taxon>
        <taxon>Hymenoptera</taxon>
        <taxon>Apocrita</taxon>
        <taxon>Ichneumonoidea</taxon>
        <taxon>Braconidae</taxon>
        <taxon>Opiinae</taxon>
        <taxon>Fopius</taxon>
    </lineage>
</organism>
<dbReference type="GeneID" id="105265152"/>
<gene>
    <name evidence="6" type="primary">LOC105265152</name>
</gene>
<evidence type="ECO:0000313" key="5">
    <source>
        <dbReference type="Proteomes" id="UP000694866"/>
    </source>
</evidence>
<evidence type="ECO:0000256" key="3">
    <source>
        <dbReference type="ARBA" id="ARBA00023242"/>
    </source>
</evidence>
<dbReference type="InterPro" id="IPR012583">
    <property type="entry name" value="RIX1_N"/>
</dbReference>
<dbReference type="Gene3D" id="1.25.10.10">
    <property type="entry name" value="Leucine-rich Repeat Variant"/>
    <property type="match status" value="1"/>
</dbReference>
<dbReference type="GO" id="GO:0005634">
    <property type="term" value="C:nucleus"/>
    <property type="evidence" value="ECO:0007669"/>
    <property type="project" value="UniProtKB-SubCell"/>
</dbReference>
<dbReference type="AlphaFoldDB" id="A0A9R1T107"/>
<evidence type="ECO:0000256" key="2">
    <source>
        <dbReference type="ARBA" id="ARBA00010511"/>
    </source>
</evidence>
<dbReference type="RefSeq" id="XP_011300805.1">
    <property type="nucleotide sequence ID" value="XM_011302503.1"/>
</dbReference>
<evidence type="ECO:0000256" key="1">
    <source>
        <dbReference type="ARBA" id="ARBA00004123"/>
    </source>
</evidence>
<dbReference type="PANTHER" id="PTHR34105">
    <property type="entry name" value="PROLINE-, GLUTAMIC ACID- AND LEUCINE-RICH PROTEIN 1"/>
    <property type="match status" value="1"/>
</dbReference>
<protein>
    <submittedName>
        <fullName evidence="6">Proline-, glutamic acid- and leucine-rich protein 1</fullName>
    </submittedName>
</protein>
<dbReference type="PANTHER" id="PTHR34105:SF1">
    <property type="entry name" value="PROLINE-, GLUTAMIC ACID- AND LEUCINE-RICH PROTEIN 1"/>
    <property type="match status" value="1"/>
</dbReference>
<dbReference type="InterPro" id="IPR016024">
    <property type="entry name" value="ARM-type_fold"/>
</dbReference>
<reference evidence="6" key="1">
    <citation type="submission" date="2025-08" db="UniProtKB">
        <authorList>
            <consortium name="RefSeq"/>
        </authorList>
    </citation>
    <scope>IDENTIFICATION</scope>
    <source>
        <strain evidence="6">USDA-PBARC FA_bdor</strain>
        <tissue evidence="6">Whole organism</tissue>
    </source>
</reference>
<keyword evidence="5" id="KW-1185">Reference proteome</keyword>
<name>A0A9R1T107_9HYME</name>
<dbReference type="GO" id="GO:0006364">
    <property type="term" value="P:rRNA processing"/>
    <property type="evidence" value="ECO:0007669"/>
    <property type="project" value="TreeGrafter"/>
</dbReference>
<evidence type="ECO:0000313" key="6">
    <source>
        <dbReference type="RefSeq" id="XP_011300805.1"/>
    </source>
</evidence>
<comment type="similarity">
    <text evidence="2">Belongs to the RIX1/PELP1 family.</text>
</comment>
<keyword evidence="3" id="KW-0539">Nucleus</keyword>
<evidence type="ECO:0000259" key="4">
    <source>
        <dbReference type="Pfam" id="PF08167"/>
    </source>
</evidence>
<dbReference type="SUPFAM" id="SSF48371">
    <property type="entry name" value="ARM repeat"/>
    <property type="match status" value="1"/>
</dbReference>
<comment type="subcellular location">
    <subcellularLocation>
        <location evidence="1">Nucleus</location>
    </subcellularLocation>
</comment>
<accession>A0A9R1T107</accession>
<proteinExistence type="inferred from homology"/>
<dbReference type="OrthoDB" id="20900at2759"/>